<name>A0A8E2JM43_9PEZI</name>
<keyword evidence="2" id="KW-0808">Transferase</keyword>
<dbReference type="SUPFAM" id="SSF56112">
    <property type="entry name" value="Protein kinase-like (PK-like)"/>
    <property type="match status" value="1"/>
</dbReference>
<dbReference type="Gene3D" id="1.10.510.10">
    <property type="entry name" value="Transferase(Phosphotransferase) domain 1"/>
    <property type="match status" value="1"/>
</dbReference>
<dbReference type="EMBL" id="KV750990">
    <property type="protein sequence ID" value="OCL02178.1"/>
    <property type="molecule type" value="Genomic_DNA"/>
</dbReference>
<dbReference type="SMART" id="SM00220">
    <property type="entry name" value="S_TKc"/>
    <property type="match status" value="1"/>
</dbReference>
<keyword evidence="2" id="KW-0418">Kinase</keyword>
<dbReference type="Pfam" id="PF00069">
    <property type="entry name" value="Pkinase"/>
    <property type="match status" value="1"/>
</dbReference>
<evidence type="ECO:0000313" key="2">
    <source>
        <dbReference type="EMBL" id="OCL02178.1"/>
    </source>
</evidence>
<dbReference type="GO" id="GO:0044773">
    <property type="term" value="P:mitotic DNA damage checkpoint signaling"/>
    <property type="evidence" value="ECO:0007669"/>
    <property type="project" value="TreeGrafter"/>
</dbReference>
<dbReference type="AlphaFoldDB" id="A0A8E2JM43"/>
<dbReference type="InterPro" id="IPR000719">
    <property type="entry name" value="Prot_kinase_dom"/>
</dbReference>
<dbReference type="Proteomes" id="UP000250140">
    <property type="component" value="Unassembled WGS sequence"/>
</dbReference>
<dbReference type="GO" id="GO:0005634">
    <property type="term" value="C:nucleus"/>
    <property type="evidence" value="ECO:0007669"/>
    <property type="project" value="TreeGrafter"/>
</dbReference>
<keyword evidence="3" id="KW-1185">Reference proteome</keyword>
<dbReference type="PROSITE" id="PS50011">
    <property type="entry name" value="PROTEIN_KINASE_DOM"/>
    <property type="match status" value="1"/>
</dbReference>
<proteinExistence type="predicted"/>
<feature type="non-terminal residue" evidence="2">
    <location>
        <position position="1"/>
    </location>
</feature>
<sequence>RILNQAMQTTSQPDDRHWISERMLNDAWDEIGLKCFNDGVGMGLGECEIKRLKRDFLITISILVSIRWSGWSAFRVNFLLNADKNSLRDTNLPVSDICSQQLRNYMTEQEATDFLEKQHVYLPEILQGKGAPMVSPERRLPYIKSKHLHIGDGASGRVFKEVIPSGCYSRDGYTNQACLVLCSIFRNILLTIQQTDINVARKEIFVGDGMGKREATNIELLRNSITKHDHILPIYAVYTYKDTLNIISELADDDLEVFLTGDQYDIIFSASQCLAKLLSETCNLAHALAFLHDRLRETDKNQILCHMDFHTRNILVKDTANDFKFVISDFGLAKVQRDPRDRQTPLNLQEVTKTNARRRAGTFLAPEVRTGSTSFVGRKSDVWSLACIVIRILIRGVLGREALNQFDQSRVNASKSKSKDYFYSRTQEGGCVINEAVEIWLSNLSSKSGQFVRRLLSNLR</sequence>
<gene>
    <name evidence="2" type="ORF">AOQ84DRAFT_272727</name>
</gene>
<feature type="non-terminal residue" evidence="2">
    <location>
        <position position="460"/>
    </location>
</feature>
<dbReference type="OrthoDB" id="5986190at2759"/>
<evidence type="ECO:0000313" key="3">
    <source>
        <dbReference type="Proteomes" id="UP000250140"/>
    </source>
</evidence>
<feature type="domain" description="Protein kinase" evidence="1">
    <location>
        <begin position="144"/>
        <end position="460"/>
    </location>
</feature>
<protein>
    <submittedName>
        <fullName evidence="2">Kinase-like protein</fullName>
    </submittedName>
</protein>
<dbReference type="InterPro" id="IPR011009">
    <property type="entry name" value="Kinase-like_dom_sf"/>
</dbReference>
<dbReference type="GO" id="GO:0005524">
    <property type="term" value="F:ATP binding"/>
    <property type="evidence" value="ECO:0007669"/>
    <property type="project" value="InterPro"/>
</dbReference>
<accession>A0A8E2JM43</accession>
<dbReference type="GO" id="GO:0004674">
    <property type="term" value="F:protein serine/threonine kinase activity"/>
    <property type="evidence" value="ECO:0007669"/>
    <property type="project" value="TreeGrafter"/>
</dbReference>
<evidence type="ECO:0000259" key="1">
    <source>
        <dbReference type="PROSITE" id="PS50011"/>
    </source>
</evidence>
<dbReference type="PANTHER" id="PTHR44167">
    <property type="entry name" value="OVARIAN-SPECIFIC SERINE/THREONINE-PROTEIN KINASE LOK-RELATED"/>
    <property type="match status" value="1"/>
</dbReference>
<reference evidence="2 3" key="1">
    <citation type="journal article" date="2016" name="Nat. Commun.">
        <title>Ectomycorrhizal ecology is imprinted in the genome of the dominant symbiotic fungus Cenococcum geophilum.</title>
        <authorList>
            <consortium name="DOE Joint Genome Institute"/>
            <person name="Peter M."/>
            <person name="Kohler A."/>
            <person name="Ohm R.A."/>
            <person name="Kuo A."/>
            <person name="Krutzmann J."/>
            <person name="Morin E."/>
            <person name="Arend M."/>
            <person name="Barry K.W."/>
            <person name="Binder M."/>
            <person name="Choi C."/>
            <person name="Clum A."/>
            <person name="Copeland A."/>
            <person name="Grisel N."/>
            <person name="Haridas S."/>
            <person name="Kipfer T."/>
            <person name="LaButti K."/>
            <person name="Lindquist E."/>
            <person name="Lipzen A."/>
            <person name="Maire R."/>
            <person name="Meier B."/>
            <person name="Mihaltcheva S."/>
            <person name="Molinier V."/>
            <person name="Murat C."/>
            <person name="Poggeler S."/>
            <person name="Quandt C.A."/>
            <person name="Sperisen C."/>
            <person name="Tritt A."/>
            <person name="Tisserant E."/>
            <person name="Crous P.W."/>
            <person name="Henrissat B."/>
            <person name="Nehls U."/>
            <person name="Egli S."/>
            <person name="Spatafora J.W."/>
            <person name="Grigoriev I.V."/>
            <person name="Martin F.M."/>
        </authorList>
    </citation>
    <scope>NUCLEOTIDE SEQUENCE [LARGE SCALE GENOMIC DNA]</scope>
    <source>
        <strain evidence="2 3">CBS 207.34</strain>
    </source>
</reference>
<dbReference type="PANTHER" id="PTHR44167:SF24">
    <property type="entry name" value="SERINE_THREONINE-PROTEIN KINASE CHK2"/>
    <property type="match status" value="1"/>
</dbReference>
<organism evidence="2 3">
    <name type="scientific">Glonium stellatum</name>
    <dbReference type="NCBI Taxonomy" id="574774"/>
    <lineage>
        <taxon>Eukaryota</taxon>
        <taxon>Fungi</taxon>
        <taxon>Dikarya</taxon>
        <taxon>Ascomycota</taxon>
        <taxon>Pezizomycotina</taxon>
        <taxon>Dothideomycetes</taxon>
        <taxon>Pleosporomycetidae</taxon>
        <taxon>Gloniales</taxon>
        <taxon>Gloniaceae</taxon>
        <taxon>Glonium</taxon>
    </lineage>
</organism>